<dbReference type="EMBL" id="JWIT01000007">
    <property type="protein sequence ID" value="KJF73162.1"/>
    <property type="molecule type" value="Genomic_DNA"/>
</dbReference>
<evidence type="ECO:0000256" key="7">
    <source>
        <dbReference type="ARBA" id="ARBA00023136"/>
    </source>
</evidence>
<evidence type="ECO:0000256" key="1">
    <source>
        <dbReference type="ARBA" id="ARBA00004167"/>
    </source>
</evidence>
<evidence type="ECO:0000256" key="3">
    <source>
        <dbReference type="ARBA" id="ARBA00022676"/>
    </source>
</evidence>
<keyword evidence="8" id="KW-0325">Glycoprotein</keyword>
<dbReference type="Gene3D" id="3.40.50.2000">
    <property type="entry name" value="Glycogen Phosphorylase B"/>
    <property type="match status" value="1"/>
</dbReference>
<dbReference type="PANTHER" id="PTHR13713">
    <property type="entry name" value="SIALYLTRANSFERASE"/>
    <property type="match status" value="1"/>
</dbReference>
<reference evidence="9 10" key="1">
    <citation type="submission" date="2014-12" db="EMBL/GenBank/DDBJ databases">
        <authorList>
            <person name="Kuzmanovic N."/>
            <person name="Pulawska J."/>
            <person name="Obradovic A."/>
        </authorList>
    </citation>
    <scope>NUCLEOTIDE SEQUENCE [LARGE SCALE GENOMIC DNA]</scope>
    <source>
        <strain evidence="9 10">KFB 330</strain>
    </source>
</reference>
<evidence type="ECO:0008006" key="11">
    <source>
        <dbReference type="Google" id="ProtNLM"/>
    </source>
</evidence>
<dbReference type="InterPro" id="IPR051142">
    <property type="entry name" value="Glycosyltransferase_29"/>
</dbReference>
<dbReference type="Pfam" id="PF13692">
    <property type="entry name" value="Glyco_trans_1_4"/>
    <property type="match status" value="1"/>
</dbReference>
<dbReference type="Proteomes" id="UP000032564">
    <property type="component" value="Unassembled WGS sequence"/>
</dbReference>
<comment type="subcellular location">
    <subcellularLocation>
        <location evidence="2">Endomembrane system</location>
    </subcellularLocation>
    <subcellularLocation>
        <location evidence="1">Membrane</location>
        <topology evidence="1">Single-pass membrane protein</topology>
    </subcellularLocation>
</comment>
<keyword evidence="5" id="KW-0812">Transmembrane</keyword>
<gene>
    <name evidence="9" type="ORF">RP75_13225</name>
</gene>
<dbReference type="InterPro" id="IPR038578">
    <property type="entry name" value="GT29-like_sf"/>
</dbReference>
<dbReference type="SUPFAM" id="SSF53756">
    <property type="entry name" value="UDP-Glycosyltransferase/glycogen phosphorylase"/>
    <property type="match status" value="1"/>
</dbReference>
<keyword evidence="4" id="KW-0808">Transferase</keyword>
<accession>A0ABR5D8G3</accession>
<evidence type="ECO:0000256" key="5">
    <source>
        <dbReference type="ARBA" id="ARBA00022692"/>
    </source>
</evidence>
<comment type="caution">
    <text evidence="9">The sequence shown here is derived from an EMBL/GenBank/DDBJ whole genome shotgun (WGS) entry which is preliminary data.</text>
</comment>
<keyword evidence="3" id="KW-0328">Glycosyltransferase</keyword>
<protein>
    <recommendedName>
        <fullName evidence="11">Glycosyltransferase</fullName>
    </recommendedName>
</protein>
<evidence type="ECO:0000313" key="10">
    <source>
        <dbReference type="Proteomes" id="UP000032564"/>
    </source>
</evidence>
<evidence type="ECO:0000313" key="9">
    <source>
        <dbReference type="EMBL" id="KJF73162.1"/>
    </source>
</evidence>
<keyword evidence="7" id="KW-0472">Membrane</keyword>
<dbReference type="Pfam" id="PF00777">
    <property type="entry name" value="Glyco_transf_29"/>
    <property type="match status" value="1"/>
</dbReference>
<evidence type="ECO:0000256" key="8">
    <source>
        <dbReference type="ARBA" id="ARBA00023180"/>
    </source>
</evidence>
<dbReference type="InterPro" id="IPR001675">
    <property type="entry name" value="Glyco_trans_29"/>
</dbReference>
<dbReference type="PANTHER" id="PTHR13713:SF95">
    <property type="entry name" value="CMP-N-ACETYLNEURAMINATE-BETA-GALACTOSAMIDE- ALPHA-2,3-SIALYLTRANSFERASE 4 ISOFORM 1"/>
    <property type="match status" value="1"/>
</dbReference>
<evidence type="ECO:0000256" key="4">
    <source>
        <dbReference type="ARBA" id="ARBA00022679"/>
    </source>
</evidence>
<organism evidence="9 10">
    <name type="scientific">Agrobacterium arsenijevicii</name>
    <dbReference type="NCBI Taxonomy" id="1585697"/>
    <lineage>
        <taxon>Bacteria</taxon>
        <taxon>Pseudomonadati</taxon>
        <taxon>Pseudomonadota</taxon>
        <taxon>Alphaproteobacteria</taxon>
        <taxon>Hyphomicrobiales</taxon>
        <taxon>Rhizobiaceae</taxon>
        <taxon>Rhizobium/Agrobacterium group</taxon>
        <taxon>Agrobacterium</taxon>
    </lineage>
</organism>
<proteinExistence type="predicted"/>
<name>A0ABR5D8G3_9HYPH</name>
<dbReference type="Gene3D" id="3.90.1480.20">
    <property type="entry name" value="Glycosyl transferase family 29"/>
    <property type="match status" value="1"/>
</dbReference>
<keyword evidence="10" id="KW-1185">Reference proteome</keyword>
<evidence type="ECO:0000256" key="2">
    <source>
        <dbReference type="ARBA" id="ARBA00004308"/>
    </source>
</evidence>
<evidence type="ECO:0000256" key="6">
    <source>
        <dbReference type="ARBA" id="ARBA00022989"/>
    </source>
</evidence>
<keyword evidence="6" id="KW-1133">Transmembrane helix</keyword>
<sequence>MFGFPLDQFRVVYEVVDTKAYKVSENRKRKSEDDVIVIAGAGVPDERKGIDIFSYIAHAVRQMTQRPVEFRWYAATPTRKSNDNVPYPKAVKWMGHSTDFQAALEEVDIFILTSRDDPSPLVVFEALATGHPAYAFATTGFNEMLPKDFVALDPDDMCRKLVTHIETFQADPDRYRSIAEEFSVERFKDRAFRKTHSIEFNLPVLDEEIVDLFDDSQSEILDEKIAKLERTRHSLIRLLRTIERNRINIEGKSRKVDFLTKERDALKGIASRLATDIRMEHYRESRRKAKAARPKKGIIPFFKETSPLRVLVLGNAPSVLERELGAEIDKFDVVIRVNNFRIRGFEKHIGSKTTYALISPACMESDDLKSLDPRNVFVLGANLRNDYEKIKTRLTDEKRGCHVVPPAENVLNPALYVDALRVDMNFDLSETQWPSTGIVAVQWARDMHGKAASIYVHGFDFYSDNRSTLTRYFNVTTKSDGKHDFDREKQFMASLLNKGAIKKL</sequence>